<dbReference type="STRING" id="84022.CACET_c12630"/>
<dbReference type="EMBL" id="CP009687">
    <property type="protein sequence ID" value="AKL94728.1"/>
    <property type="molecule type" value="Genomic_DNA"/>
</dbReference>
<organism evidence="1 2">
    <name type="scientific">Clostridium aceticum</name>
    <dbReference type="NCBI Taxonomy" id="84022"/>
    <lineage>
        <taxon>Bacteria</taxon>
        <taxon>Bacillati</taxon>
        <taxon>Bacillota</taxon>
        <taxon>Clostridia</taxon>
        <taxon>Eubacteriales</taxon>
        <taxon>Clostridiaceae</taxon>
        <taxon>Clostridium</taxon>
    </lineage>
</organism>
<sequence length="47" mass="5778">MPRYVREKSEIGIYHIMLKGIDKRDIFLTQNNRKKFLHYIELAKEIK</sequence>
<protein>
    <recommendedName>
        <fullName evidence="3">Transposase</fullName>
    </recommendedName>
</protein>
<evidence type="ECO:0000313" key="2">
    <source>
        <dbReference type="Proteomes" id="UP000035704"/>
    </source>
</evidence>
<evidence type="ECO:0000313" key="1">
    <source>
        <dbReference type="EMBL" id="AKL94728.1"/>
    </source>
</evidence>
<evidence type="ECO:0008006" key="3">
    <source>
        <dbReference type="Google" id="ProtNLM"/>
    </source>
</evidence>
<dbReference type="RefSeq" id="WP_169750044.1">
    <property type="nucleotide sequence ID" value="NZ_CP009687.1"/>
</dbReference>
<dbReference type="AlphaFoldDB" id="A0A0G3W8P6"/>
<gene>
    <name evidence="1" type="ORF">CACET_c12630</name>
</gene>
<dbReference type="KEGG" id="cace:CACET_c12630"/>
<dbReference type="Proteomes" id="UP000035704">
    <property type="component" value="Chromosome"/>
</dbReference>
<accession>A0A0G3W8P6</accession>
<reference evidence="1 2" key="1">
    <citation type="submission" date="2014-10" db="EMBL/GenBank/DDBJ databases">
        <title>Genome sequence of Clostridium aceticum DSM 1496.</title>
        <authorList>
            <person name="Poehlein A."/>
            <person name="Schiel-Bengelsdorf B."/>
            <person name="Gottschalk G."/>
            <person name="Duerre P."/>
            <person name="Daniel R."/>
        </authorList>
    </citation>
    <scope>NUCLEOTIDE SEQUENCE [LARGE SCALE GENOMIC DNA]</scope>
    <source>
        <strain evidence="1 2">DSM 1496</strain>
    </source>
</reference>
<proteinExistence type="predicted"/>
<name>A0A0G3W8P6_9CLOT</name>
<dbReference type="PATRIC" id="fig|84022.6.peg.1249"/>
<keyword evidence="2" id="KW-1185">Reference proteome</keyword>